<dbReference type="RefSeq" id="WP_422920629.1">
    <property type="nucleotide sequence ID" value="NZ_JAMZEJ010000008.1"/>
</dbReference>
<dbReference type="InterPro" id="IPR005586">
    <property type="entry name" value="ABC_trans_aux"/>
</dbReference>
<evidence type="ECO:0000313" key="3">
    <source>
        <dbReference type="EMBL" id="MCQ8241879.1"/>
    </source>
</evidence>
<protein>
    <submittedName>
        <fullName evidence="3">PqiC family protein</fullName>
    </submittedName>
</protein>
<accession>A0ABT1VZU7</accession>
<feature type="region of interest" description="Disordered" evidence="1">
    <location>
        <begin position="219"/>
        <end position="241"/>
    </location>
</feature>
<organism evidence="3 4">
    <name type="scientific">Rhizosaccharibacter radicis</name>
    <dbReference type="NCBI Taxonomy" id="2782605"/>
    <lineage>
        <taxon>Bacteria</taxon>
        <taxon>Pseudomonadati</taxon>
        <taxon>Pseudomonadota</taxon>
        <taxon>Alphaproteobacteria</taxon>
        <taxon>Acetobacterales</taxon>
        <taxon>Acetobacteraceae</taxon>
        <taxon>Rhizosaccharibacter</taxon>
    </lineage>
</organism>
<keyword evidence="4" id="KW-1185">Reference proteome</keyword>
<dbReference type="Gene3D" id="3.40.50.10610">
    <property type="entry name" value="ABC-type transport auxiliary lipoprotein component"/>
    <property type="match status" value="1"/>
</dbReference>
<dbReference type="Proteomes" id="UP001524547">
    <property type="component" value="Unassembled WGS sequence"/>
</dbReference>
<evidence type="ECO:0000256" key="1">
    <source>
        <dbReference type="SAM" id="MobiDB-lite"/>
    </source>
</evidence>
<gene>
    <name evidence="3" type="ORF">NFI88_13650</name>
</gene>
<dbReference type="Pfam" id="PF03886">
    <property type="entry name" value="ABC_trans_aux"/>
    <property type="match status" value="1"/>
</dbReference>
<name>A0ABT1VZU7_9PROT</name>
<evidence type="ECO:0000313" key="4">
    <source>
        <dbReference type="Proteomes" id="UP001524547"/>
    </source>
</evidence>
<dbReference type="SUPFAM" id="SSF159594">
    <property type="entry name" value="XCC0632-like"/>
    <property type="match status" value="1"/>
</dbReference>
<reference evidence="3 4" key="1">
    <citation type="submission" date="2022-06" db="EMBL/GenBank/DDBJ databases">
        <title>Rhizosaccharibacter gen. nov. sp. nov. KSS12, endophytic bacteria isolated from sugarcane.</title>
        <authorList>
            <person name="Pitiwittayakul N."/>
        </authorList>
    </citation>
    <scope>NUCLEOTIDE SEQUENCE [LARGE SCALE GENOMIC DNA]</scope>
    <source>
        <strain evidence="3 4">KSS12</strain>
    </source>
</reference>
<sequence>MIRPDRMAGRESMFRFFPTPRTGVLAAMLMPALLAACGSGSPTYYTLREWPGAATHGGPETLEIHSPSVSSYLDRDHVVRNDNGGRLKMADDAAWGEPLGEMIGRTLAADLRQRLPDVNVFLQDDASRTAALAYVDLDVTRFAENEQGDAEITAILSVHPPGDGPFRSRTLHYTMPFPSGTTHPVEGLASALSQLLARVADEAARDTLALPPTSHVGGVTPMASVPPNGTGVPASLVPPNG</sequence>
<evidence type="ECO:0000259" key="2">
    <source>
        <dbReference type="Pfam" id="PF03886"/>
    </source>
</evidence>
<dbReference type="EMBL" id="JAMZEJ010000008">
    <property type="protein sequence ID" value="MCQ8241879.1"/>
    <property type="molecule type" value="Genomic_DNA"/>
</dbReference>
<comment type="caution">
    <text evidence="3">The sequence shown here is derived from an EMBL/GenBank/DDBJ whole genome shotgun (WGS) entry which is preliminary data.</text>
</comment>
<feature type="domain" description="ABC-type transport auxiliary lipoprotein component" evidence="2">
    <location>
        <begin position="45"/>
        <end position="202"/>
    </location>
</feature>
<proteinExistence type="predicted"/>